<gene>
    <name evidence="6" type="ORF">ThidrDRAFT_3305</name>
</gene>
<dbReference type="InterPro" id="IPR016039">
    <property type="entry name" value="Thiolase-like"/>
</dbReference>
<dbReference type="PANTHER" id="PTHR11712">
    <property type="entry name" value="POLYKETIDE SYNTHASE-RELATED"/>
    <property type="match status" value="1"/>
</dbReference>
<dbReference type="Gene3D" id="3.40.47.10">
    <property type="match status" value="1"/>
</dbReference>
<dbReference type="Pfam" id="PF02801">
    <property type="entry name" value="Ketoacyl-synt_C"/>
    <property type="match status" value="1"/>
</dbReference>
<dbReference type="EMBL" id="AFWT01000027">
    <property type="protein sequence ID" value="EGV29113.1"/>
    <property type="molecule type" value="Genomic_DNA"/>
</dbReference>
<dbReference type="UniPathway" id="UPA00094"/>
<dbReference type="InterPro" id="IPR014030">
    <property type="entry name" value="Ketoacyl_synth_N"/>
</dbReference>
<evidence type="ECO:0000256" key="3">
    <source>
        <dbReference type="ARBA" id="ARBA00022679"/>
    </source>
</evidence>
<dbReference type="InterPro" id="IPR020841">
    <property type="entry name" value="PKS_Beta-ketoAc_synthase_dom"/>
</dbReference>
<dbReference type="SUPFAM" id="SSF53901">
    <property type="entry name" value="Thiolase-like"/>
    <property type="match status" value="2"/>
</dbReference>
<evidence type="ECO:0000256" key="1">
    <source>
        <dbReference type="ARBA" id="ARBA00005194"/>
    </source>
</evidence>
<dbReference type="PROSITE" id="PS51257">
    <property type="entry name" value="PROKAR_LIPOPROTEIN"/>
    <property type="match status" value="1"/>
</dbReference>
<evidence type="ECO:0000256" key="2">
    <source>
        <dbReference type="ARBA" id="ARBA00008467"/>
    </source>
</evidence>
<evidence type="ECO:0000259" key="5">
    <source>
        <dbReference type="PROSITE" id="PS52004"/>
    </source>
</evidence>
<dbReference type="eggNOG" id="COG0304">
    <property type="taxonomic scope" value="Bacteria"/>
</dbReference>
<dbReference type="Proteomes" id="UP000004200">
    <property type="component" value="Unassembled WGS sequence"/>
</dbReference>
<name>G2E4U2_9GAMM</name>
<dbReference type="CDD" id="cd00834">
    <property type="entry name" value="KAS_I_II"/>
    <property type="match status" value="1"/>
</dbReference>
<dbReference type="PANTHER" id="PTHR11712:SF320">
    <property type="entry name" value="BETA-KETOACYL SYNTHASE"/>
    <property type="match status" value="1"/>
</dbReference>
<organism evidence="6 7">
    <name type="scientific">Thiorhodococcus drewsii AZ1</name>
    <dbReference type="NCBI Taxonomy" id="765913"/>
    <lineage>
        <taxon>Bacteria</taxon>
        <taxon>Pseudomonadati</taxon>
        <taxon>Pseudomonadota</taxon>
        <taxon>Gammaproteobacteria</taxon>
        <taxon>Chromatiales</taxon>
        <taxon>Chromatiaceae</taxon>
        <taxon>Thiorhodococcus</taxon>
    </lineage>
</organism>
<comment type="similarity">
    <text evidence="2 4">Belongs to the thiolase-like superfamily. Beta-ketoacyl-ACP synthases family.</text>
</comment>
<dbReference type="GO" id="GO:0004315">
    <property type="term" value="F:3-oxoacyl-[acyl-carrier-protein] synthase activity"/>
    <property type="evidence" value="ECO:0007669"/>
    <property type="project" value="UniProtKB-EC"/>
</dbReference>
<dbReference type="AlphaFoldDB" id="G2E4U2"/>
<dbReference type="InterPro" id="IPR018201">
    <property type="entry name" value="Ketoacyl_synth_AS"/>
</dbReference>
<evidence type="ECO:0000256" key="4">
    <source>
        <dbReference type="RuleBase" id="RU003694"/>
    </source>
</evidence>
<dbReference type="PROSITE" id="PS52004">
    <property type="entry name" value="KS3_2"/>
    <property type="match status" value="1"/>
</dbReference>
<evidence type="ECO:0000313" key="6">
    <source>
        <dbReference type="EMBL" id="EGV29113.1"/>
    </source>
</evidence>
<keyword evidence="3 4" id="KW-0808">Transferase</keyword>
<evidence type="ECO:0000313" key="7">
    <source>
        <dbReference type="Proteomes" id="UP000004200"/>
    </source>
</evidence>
<dbReference type="GO" id="GO:0006633">
    <property type="term" value="P:fatty acid biosynthetic process"/>
    <property type="evidence" value="ECO:0007669"/>
    <property type="project" value="UniProtKB-UniPathway"/>
</dbReference>
<dbReference type="SMART" id="SM00825">
    <property type="entry name" value="PKS_KS"/>
    <property type="match status" value="1"/>
</dbReference>
<accession>G2E4U2</accession>
<protein>
    <submittedName>
        <fullName evidence="6">Beta-ketoacyl-acyl-carrier-protein synthase I</fullName>
        <ecNumber evidence="6">2.3.1.41</ecNumber>
    </submittedName>
</protein>
<sequence length="412" mass="43580">MMRAERVCLSVQSQMSIEPLSVTAFTLVNALGLGCSASLQALREARSGLTHCDLPGIALDTWIGRVPDLESAPLPDGLQAFDCRNNRLANLTLQQDGFDREVERVRAGYGPERIGLFLGTSTSGLEHTEAAYRRRTLSGNEDLGDDLRFDQTHSNFSLGAFCRTRLGISGPTQVVSTACSSSAKVFATASRHLLSGLCDAAIVGGTDTLCSTTLHGFASLELLSPHPCQPWGRDRRGISLGEGAGFVLLERLPPSPSRPALLGYGESSDAHHISSPHPNGLGAALAMRAALDRAGLPPEAIDYLNLHATGTPANDRAEDRAIAQCFTRPPRASGTKGWTGHTLGAAGVTEAVICLLALKQGFLPANLNRGVQDPDLALDVLETGLEFSPQIVMTNAFGFGGTNASLVLGYPR</sequence>
<dbReference type="InterPro" id="IPR000794">
    <property type="entry name" value="Beta-ketoacyl_synthase"/>
</dbReference>
<keyword evidence="7" id="KW-1185">Reference proteome</keyword>
<dbReference type="GO" id="GO:0005829">
    <property type="term" value="C:cytosol"/>
    <property type="evidence" value="ECO:0007669"/>
    <property type="project" value="TreeGrafter"/>
</dbReference>
<comment type="pathway">
    <text evidence="1">Lipid metabolism; fatty acid biosynthesis.</text>
</comment>
<comment type="caution">
    <text evidence="6">The sequence shown here is derived from an EMBL/GenBank/DDBJ whole genome shotgun (WGS) entry which is preliminary data.</text>
</comment>
<dbReference type="InterPro" id="IPR014031">
    <property type="entry name" value="Ketoacyl_synth_C"/>
</dbReference>
<feature type="domain" description="Ketosynthase family 3 (KS3)" evidence="5">
    <location>
        <begin position="1"/>
        <end position="410"/>
    </location>
</feature>
<dbReference type="PATRIC" id="fig|765913.3.peg.3371"/>
<proteinExistence type="inferred from homology"/>
<keyword evidence="6" id="KW-0012">Acyltransferase</keyword>
<dbReference type="EC" id="2.3.1.41" evidence="6"/>
<reference evidence="6 7" key="1">
    <citation type="submission" date="2011-06" db="EMBL/GenBank/DDBJ databases">
        <title>The draft genome of Thiorhodococcus drewsii AZ1.</title>
        <authorList>
            <consortium name="US DOE Joint Genome Institute (JGI-PGF)"/>
            <person name="Lucas S."/>
            <person name="Han J."/>
            <person name="Lapidus A."/>
            <person name="Cheng J.-F."/>
            <person name="Goodwin L."/>
            <person name="Pitluck S."/>
            <person name="Peters L."/>
            <person name="Land M.L."/>
            <person name="Hauser L."/>
            <person name="Vogl K."/>
            <person name="Liu Z."/>
            <person name="Imhoff J."/>
            <person name="Thiel V."/>
            <person name="Frigaard N.-U."/>
            <person name="Bryant D.A."/>
            <person name="Woyke T.J."/>
        </authorList>
    </citation>
    <scope>NUCLEOTIDE SEQUENCE [LARGE SCALE GENOMIC DNA]</scope>
    <source>
        <strain evidence="6 7">AZ1</strain>
    </source>
</reference>
<dbReference type="STRING" id="765913.ThidrDRAFT_3305"/>
<dbReference type="Pfam" id="PF00109">
    <property type="entry name" value="ketoacyl-synt"/>
    <property type="match status" value="1"/>
</dbReference>
<dbReference type="PROSITE" id="PS00606">
    <property type="entry name" value="KS3_1"/>
    <property type="match status" value="1"/>
</dbReference>
<dbReference type="NCBIfam" id="NF006618">
    <property type="entry name" value="PRK09185.1"/>
    <property type="match status" value="1"/>
</dbReference>